<comment type="cofactor">
    <cofactor evidence="6">
        <name>Ca(2+)</name>
        <dbReference type="ChEBI" id="CHEBI:29108"/>
    </cofactor>
</comment>
<feature type="active site" description="Proton donor" evidence="5">
    <location>
        <position position="486"/>
    </location>
</feature>
<dbReference type="OrthoDB" id="8118055at2759"/>
<dbReference type="GO" id="GO:0016020">
    <property type="term" value="C:membrane"/>
    <property type="evidence" value="ECO:0007669"/>
    <property type="project" value="InterPro"/>
</dbReference>
<dbReference type="UniPathway" id="UPA00378"/>
<sequence>MPTRCYSLQMSSLLTSWISSWVVLLSILWPPFTQAMRVSQIRELRKETEHMFYHGFDNYMKHAFPEDELRPLSCRPLTRDRENPDHIELNDVLGNYSLTLIDSLSTLAILASSDSTGLKAWRHFQDGVKDLVRLYGDGSNGPAGQGERGRGFDIDSKVQVFETVIRGLGGLLSAHLFAVGELPIRHYDLPEGAAAFAKAWHKNVFPASDQGIKWPNDFIYDGQLLRLAHDLGTRLLPAFYTRTGLPYPRVNLRHGVPFYENSPIHPNDSGADPESEFCPTGASSSPEVTETCSAGAGSLVLEFTVLSRLTGDGRYEEFAKRAFWAIWARKSDIGLIGAGVDAESGKWVNSYTGIGAGIDSFFEYAFKSYILLSSGERPSFDTRSPWRVLDDYYRPLGEEHHSAKAFLQAWQESRASIKRHLYRGSGYQHPHFVQGDIFTGATRAFWIDSLSAYYPGLLTLAGDVDQASEIHLLTTALWTRFSALPERWNVATGNIDNGLGWWGGRPEFIESTYYLYRATKDPWYLHVGEMVLRDIKRRCWTKCGWAGLQDVRNGELTDRMESFFLGETAKYLFLLYDPDHPLNGLDAPFVFSTEGHPLIIPKSGRTIPHHYYGIDETQEESPTTGICEAPPSPLPFGHSSTAARPDIFHAASLARLHLMPSLDEVEGAILEYASDHPSVTLSDLSSPSNYTFYPWTLPPELVPFNAISSPMSIRPTIDISFPSLPGMIVGPGALERVQDGILIKTIAGLRLGMVQDTPVETALSLPVEGFRIQVINNLGLGKDEKVYLSRQITFDVVNPTDPNFTRIRDSILLDIVVDVDPESFRQRNHTGTRSGHVATGKCDPLVHKDSGFESPNNIEGAFSHVSSMRTALSTLMNHVSSILRDDAQPSPAGESHVAAKPARLSIPAIIPIGLGSAPLPDVDDSSVFTFSGRPSIDGLSWSTVYVSDEVCENRLPLDVVRNHQVLVIKRGGCQFSQKLRNIPAFPASPSALQLVIVVSYDGSEDLPVGNEYGEIGFQSFVSTSPPTSPFYPKAGLLAEPYLVRPHLDEVQVTHSGIPRPNPISMIMVGGGDDTYRLLRSAAGVGIKRRYTVRSQGVPISNLHII</sequence>
<gene>
    <name evidence="9" type="ORF">Egran_04860</name>
</gene>
<dbReference type="InterPro" id="IPR044674">
    <property type="entry name" value="EDEM1/2/3"/>
</dbReference>
<dbReference type="AlphaFoldDB" id="A0A232LTD1"/>
<dbReference type="PANTHER" id="PTHR45679">
    <property type="entry name" value="ER DEGRADATION-ENHANCING ALPHA-MANNOSIDASE-LIKE PROTEIN 2"/>
    <property type="match status" value="1"/>
</dbReference>
<evidence type="ECO:0000313" key="9">
    <source>
        <dbReference type="EMBL" id="OXV07376.1"/>
    </source>
</evidence>
<dbReference type="GO" id="GO:0044322">
    <property type="term" value="C:endoplasmic reticulum quality control compartment"/>
    <property type="evidence" value="ECO:0007669"/>
    <property type="project" value="GOC"/>
</dbReference>
<feature type="binding site" evidence="6">
    <location>
        <position position="593"/>
    </location>
    <ligand>
        <name>Ca(2+)</name>
        <dbReference type="ChEBI" id="CHEBI:29108"/>
    </ligand>
</feature>
<evidence type="ECO:0000256" key="8">
    <source>
        <dbReference type="SAM" id="Phobius"/>
    </source>
</evidence>
<evidence type="ECO:0000256" key="4">
    <source>
        <dbReference type="ARBA" id="ARBA00023180"/>
    </source>
</evidence>
<feature type="active site" evidence="5">
    <location>
        <position position="507"/>
    </location>
</feature>
<evidence type="ECO:0000256" key="2">
    <source>
        <dbReference type="ARBA" id="ARBA00007658"/>
    </source>
</evidence>
<dbReference type="PRINTS" id="PR00747">
    <property type="entry name" value="GLYHDRLASE47"/>
</dbReference>
<dbReference type="Pfam" id="PF01532">
    <property type="entry name" value="Glyco_hydro_47"/>
    <property type="match status" value="1"/>
</dbReference>
<name>A0A232LTD1_9EURO</name>
<keyword evidence="7" id="KW-0378">Hydrolase</keyword>
<feature type="transmembrane region" description="Helical" evidence="8">
    <location>
        <begin position="12"/>
        <end position="32"/>
    </location>
</feature>
<feature type="active site" evidence="5">
    <location>
        <position position="359"/>
    </location>
</feature>
<dbReference type="GO" id="GO:0005509">
    <property type="term" value="F:calcium ion binding"/>
    <property type="evidence" value="ECO:0007669"/>
    <property type="project" value="InterPro"/>
</dbReference>
<evidence type="ECO:0000256" key="5">
    <source>
        <dbReference type="PIRSR" id="PIRSR601382-1"/>
    </source>
</evidence>
<keyword evidence="8" id="KW-0472">Membrane</keyword>
<keyword evidence="7" id="KW-0326">Glycosidase</keyword>
<keyword evidence="6" id="KW-0479">Metal-binding</keyword>
<dbReference type="GO" id="GO:1904380">
    <property type="term" value="P:endoplasmic reticulum mannose trimming"/>
    <property type="evidence" value="ECO:0007669"/>
    <property type="project" value="InterPro"/>
</dbReference>
<keyword evidence="3" id="KW-0256">Endoplasmic reticulum</keyword>
<comment type="caution">
    <text evidence="9">The sequence shown here is derived from an EMBL/GenBank/DDBJ whole genome shotgun (WGS) entry which is preliminary data.</text>
</comment>
<evidence type="ECO:0000313" key="10">
    <source>
        <dbReference type="Proteomes" id="UP000243515"/>
    </source>
</evidence>
<dbReference type="Gene3D" id="1.50.10.10">
    <property type="match status" value="1"/>
</dbReference>
<dbReference type="GO" id="GO:0004571">
    <property type="term" value="F:mannosyl-oligosaccharide 1,2-alpha-mannosidase activity"/>
    <property type="evidence" value="ECO:0007669"/>
    <property type="project" value="InterPro"/>
</dbReference>
<dbReference type="EC" id="3.2.1.-" evidence="7"/>
<dbReference type="InterPro" id="IPR036026">
    <property type="entry name" value="Seven-hairpin_glycosidases"/>
</dbReference>
<reference evidence="9 10" key="1">
    <citation type="journal article" date="2015" name="Environ. Microbiol.">
        <title>Metagenome sequence of Elaphomyces granulatus from sporocarp tissue reveals Ascomycota ectomycorrhizal fingerprints of genome expansion and a Proteobacteria-rich microbiome.</title>
        <authorList>
            <person name="Quandt C.A."/>
            <person name="Kohler A."/>
            <person name="Hesse C.N."/>
            <person name="Sharpton T.J."/>
            <person name="Martin F."/>
            <person name="Spatafora J.W."/>
        </authorList>
    </citation>
    <scope>NUCLEOTIDE SEQUENCE [LARGE SCALE GENOMIC DNA]</scope>
    <source>
        <strain evidence="9 10">OSC145934</strain>
    </source>
</reference>
<keyword evidence="10" id="KW-1185">Reference proteome</keyword>
<dbReference type="EMBL" id="NPHW01004901">
    <property type="protein sequence ID" value="OXV07376.1"/>
    <property type="molecule type" value="Genomic_DNA"/>
</dbReference>
<dbReference type="InterPro" id="IPR012341">
    <property type="entry name" value="6hp_glycosidase-like_sf"/>
</dbReference>
<feature type="active site" description="Proton donor" evidence="5">
    <location>
        <position position="162"/>
    </location>
</feature>
<accession>A0A232LTD1</accession>
<keyword evidence="4" id="KW-0325">Glycoprotein</keyword>
<protein>
    <recommendedName>
        <fullName evidence="7">alpha-1,2-Mannosidase</fullName>
        <ecNumber evidence="7">3.2.1.-</ecNumber>
    </recommendedName>
</protein>
<keyword evidence="8" id="KW-0812">Transmembrane</keyword>
<organism evidence="9 10">
    <name type="scientific">Elaphomyces granulatus</name>
    <dbReference type="NCBI Taxonomy" id="519963"/>
    <lineage>
        <taxon>Eukaryota</taxon>
        <taxon>Fungi</taxon>
        <taxon>Dikarya</taxon>
        <taxon>Ascomycota</taxon>
        <taxon>Pezizomycotina</taxon>
        <taxon>Eurotiomycetes</taxon>
        <taxon>Eurotiomycetidae</taxon>
        <taxon>Eurotiales</taxon>
        <taxon>Elaphomycetaceae</taxon>
        <taxon>Elaphomyces</taxon>
    </lineage>
</organism>
<keyword evidence="6" id="KW-0106">Calcium</keyword>
<dbReference type="GO" id="GO:0036503">
    <property type="term" value="P:ERAD pathway"/>
    <property type="evidence" value="ECO:0007669"/>
    <property type="project" value="UniProtKB-ARBA"/>
</dbReference>
<evidence type="ECO:0000256" key="3">
    <source>
        <dbReference type="ARBA" id="ARBA00022824"/>
    </source>
</evidence>
<dbReference type="PANTHER" id="PTHR45679:SF5">
    <property type="entry name" value="ER DEGRADATION-ENHANCING ALPHA-MANNOSIDASE-LIKE PROTEIN 1"/>
    <property type="match status" value="1"/>
</dbReference>
<evidence type="ECO:0000256" key="7">
    <source>
        <dbReference type="RuleBase" id="RU361193"/>
    </source>
</evidence>
<keyword evidence="8" id="KW-1133">Transmembrane helix</keyword>
<comment type="subcellular location">
    <subcellularLocation>
        <location evidence="1">Endoplasmic reticulum</location>
    </subcellularLocation>
</comment>
<dbReference type="GO" id="GO:0005975">
    <property type="term" value="P:carbohydrate metabolic process"/>
    <property type="evidence" value="ECO:0007669"/>
    <property type="project" value="InterPro"/>
</dbReference>
<comment type="similarity">
    <text evidence="2 7">Belongs to the glycosyl hydrolase 47 family.</text>
</comment>
<dbReference type="InterPro" id="IPR001382">
    <property type="entry name" value="Glyco_hydro_47"/>
</dbReference>
<evidence type="ECO:0000256" key="6">
    <source>
        <dbReference type="PIRSR" id="PIRSR601382-2"/>
    </source>
</evidence>
<proteinExistence type="inferred from homology"/>
<evidence type="ECO:0000256" key="1">
    <source>
        <dbReference type="ARBA" id="ARBA00004240"/>
    </source>
</evidence>
<dbReference type="SUPFAM" id="SSF48225">
    <property type="entry name" value="Seven-hairpin glycosidases"/>
    <property type="match status" value="1"/>
</dbReference>
<dbReference type="Proteomes" id="UP000243515">
    <property type="component" value="Unassembled WGS sequence"/>
</dbReference>